<accession>A0A0L0DUM6</accession>
<dbReference type="InterPro" id="IPR008775">
    <property type="entry name" value="Phytyl_CoA_dOase-like"/>
</dbReference>
<name>A0A0L0DUM6_THETB</name>
<dbReference type="SUPFAM" id="SSF51197">
    <property type="entry name" value="Clavaminate synthase-like"/>
    <property type="match status" value="1"/>
</dbReference>
<sequence>MNAHIVAAAIPPDLVADALAALTPTLATTPYEQLPFTKRVLDVLDLDPVTFGAILAALPLDGIATLLGSAFRIGSFHAHAALPVDLASLPPGAAADYADYAVHIDYPFWLDDVADAVDDDNNNNNIAAEPRATIHPSAALTVQMLVMLTEFKPSTGATRLVPGSSDLRRAPRRAPSGALHDNDAAFFASGAEDMVGSPGDVLVYSGQDWHATGINTSSAPRWALLVQLVPYYYAPMEPLARTLSASPPPSSAFRHMRPAFTFRDVLPRGRSPYPLQPSGRGHRSASPP</sequence>
<dbReference type="Proteomes" id="UP000054408">
    <property type="component" value="Unassembled WGS sequence"/>
</dbReference>
<dbReference type="AlphaFoldDB" id="A0A0L0DUM6"/>
<dbReference type="GeneID" id="25569349"/>
<organism evidence="2 3">
    <name type="scientific">Thecamonas trahens ATCC 50062</name>
    <dbReference type="NCBI Taxonomy" id="461836"/>
    <lineage>
        <taxon>Eukaryota</taxon>
        <taxon>Apusozoa</taxon>
        <taxon>Apusomonadida</taxon>
        <taxon>Apusomonadidae</taxon>
        <taxon>Thecamonas</taxon>
    </lineage>
</organism>
<dbReference type="GO" id="GO:0051213">
    <property type="term" value="F:dioxygenase activity"/>
    <property type="evidence" value="ECO:0007669"/>
    <property type="project" value="UniProtKB-KW"/>
</dbReference>
<keyword evidence="2" id="KW-0223">Dioxygenase</keyword>
<evidence type="ECO:0000256" key="1">
    <source>
        <dbReference type="SAM" id="MobiDB-lite"/>
    </source>
</evidence>
<feature type="region of interest" description="Disordered" evidence="1">
    <location>
        <begin position="265"/>
        <end position="288"/>
    </location>
</feature>
<reference evidence="2 3" key="1">
    <citation type="submission" date="2010-05" db="EMBL/GenBank/DDBJ databases">
        <title>The Genome Sequence of Thecamonas trahens ATCC 50062.</title>
        <authorList>
            <consortium name="The Broad Institute Genome Sequencing Platform"/>
            <person name="Russ C."/>
            <person name="Cuomo C."/>
            <person name="Shea T."/>
            <person name="Young S.K."/>
            <person name="Zeng Q."/>
            <person name="Koehrsen M."/>
            <person name="Haas B."/>
            <person name="Borodovsky M."/>
            <person name="Guigo R."/>
            <person name="Alvarado L."/>
            <person name="Berlin A."/>
            <person name="Bochicchio J."/>
            <person name="Borenstein D."/>
            <person name="Chapman S."/>
            <person name="Chen Z."/>
            <person name="Freedman E."/>
            <person name="Gellesch M."/>
            <person name="Goldberg J."/>
            <person name="Griggs A."/>
            <person name="Gujja S."/>
            <person name="Heilman E."/>
            <person name="Heiman D."/>
            <person name="Hepburn T."/>
            <person name="Howarth C."/>
            <person name="Jen D."/>
            <person name="Larson L."/>
            <person name="Mehta T."/>
            <person name="Park D."/>
            <person name="Pearson M."/>
            <person name="Roberts A."/>
            <person name="Saif S."/>
            <person name="Shenoy N."/>
            <person name="Sisk P."/>
            <person name="Stolte C."/>
            <person name="Sykes S."/>
            <person name="Thomson T."/>
            <person name="Walk T."/>
            <person name="White J."/>
            <person name="Yandava C."/>
            <person name="Burger G."/>
            <person name="Gray M.W."/>
            <person name="Holland P.W.H."/>
            <person name="King N."/>
            <person name="Lang F.B.F."/>
            <person name="Roger A.J."/>
            <person name="Ruiz-Trillo I."/>
            <person name="Lander E."/>
            <person name="Nusbaum C."/>
        </authorList>
    </citation>
    <scope>NUCLEOTIDE SEQUENCE [LARGE SCALE GENOMIC DNA]</scope>
    <source>
        <strain evidence="2 3">ATCC 50062</strain>
    </source>
</reference>
<proteinExistence type="predicted"/>
<dbReference type="OrthoDB" id="445007at2759"/>
<evidence type="ECO:0000313" key="3">
    <source>
        <dbReference type="Proteomes" id="UP000054408"/>
    </source>
</evidence>
<evidence type="ECO:0000313" key="2">
    <source>
        <dbReference type="EMBL" id="KNC55907.1"/>
    </source>
</evidence>
<dbReference type="EMBL" id="GL349509">
    <property type="protein sequence ID" value="KNC55907.1"/>
    <property type="molecule type" value="Genomic_DNA"/>
</dbReference>
<keyword evidence="3" id="KW-1185">Reference proteome</keyword>
<keyword evidence="2" id="KW-0560">Oxidoreductase</keyword>
<dbReference type="RefSeq" id="XP_013752726.1">
    <property type="nucleotide sequence ID" value="XM_013897272.1"/>
</dbReference>
<dbReference type="Pfam" id="PF05721">
    <property type="entry name" value="PhyH"/>
    <property type="match status" value="1"/>
</dbReference>
<gene>
    <name evidence="2" type="ORF">AMSG_11373</name>
</gene>
<protein>
    <submittedName>
        <fullName evidence="2">Phytanoyl-CoA dioxygenase superfamily protein</fullName>
    </submittedName>
</protein>
<dbReference type="Gene3D" id="2.60.120.620">
    <property type="entry name" value="q2cbj1_9rhob like domain"/>
    <property type="match status" value="1"/>
</dbReference>